<reference evidence="2" key="1">
    <citation type="submission" date="2023-04" db="EMBL/GenBank/DDBJ databases">
        <title>Phytophthora fragariaefolia NBRC 109709.</title>
        <authorList>
            <person name="Ichikawa N."/>
            <person name="Sato H."/>
            <person name="Tonouchi N."/>
        </authorList>
    </citation>
    <scope>NUCLEOTIDE SEQUENCE</scope>
    <source>
        <strain evidence="2">NBRC 109709</strain>
    </source>
</reference>
<dbReference type="Proteomes" id="UP001165121">
    <property type="component" value="Unassembled WGS sequence"/>
</dbReference>
<keyword evidence="3" id="KW-1185">Reference proteome</keyword>
<protein>
    <submittedName>
        <fullName evidence="2">Unnamed protein product</fullName>
    </submittedName>
</protein>
<accession>A0A9W6U0E8</accession>
<evidence type="ECO:0000259" key="1">
    <source>
        <dbReference type="Pfam" id="PF13843"/>
    </source>
</evidence>
<dbReference type="AlphaFoldDB" id="A0A9W6U0E8"/>
<dbReference type="PANTHER" id="PTHR46599:SF3">
    <property type="entry name" value="PIGGYBAC TRANSPOSABLE ELEMENT-DERIVED PROTEIN 4"/>
    <property type="match status" value="1"/>
</dbReference>
<evidence type="ECO:0000313" key="2">
    <source>
        <dbReference type="EMBL" id="GMF23564.1"/>
    </source>
</evidence>
<dbReference type="PANTHER" id="PTHR46599">
    <property type="entry name" value="PIGGYBAC TRANSPOSABLE ELEMENT-DERIVED PROTEIN 4"/>
    <property type="match status" value="1"/>
</dbReference>
<feature type="domain" description="PiggyBac transposable element-derived protein" evidence="1">
    <location>
        <begin position="186"/>
        <end position="393"/>
    </location>
</feature>
<proteinExistence type="predicted"/>
<dbReference type="OrthoDB" id="7628951at2759"/>
<comment type="caution">
    <text evidence="2">The sequence shown here is derived from an EMBL/GenBank/DDBJ whole genome shotgun (WGS) entry which is preliminary data.</text>
</comment>
<dbReference type="EMBL" id="BSXT01000290">
    <property type="protein sequence ID" value="GMF23564.1"/>
    <property type="molecule type" value="Genomic_DNA"/>
</dbReference>
<evidence type="ECO:0000313" key="3">
    <source>
        <dbReference type="Proteomes" id="UP001165121"/>
    </source>
</evidence>
<organism evidence="2 3">
    <name type="scientific">Phytophthora fragariaefolia</name>
    <dbReference type="NCBI Taxonomy" id="1490495"/>
    <lineage>
        <taxon>Eukaryota</taxon>
        <taxon>Sar</taxon>
        <taxon>Stramenopiles</taxon>
        <taxon>Oomycota</taxon>
        <taxon>Peronosporomycetes</taxon>
        <taxon>Peronosporales</taxon>
        <taxon>Peronosporaceae</taxon>
        <taxon>Phytophthora</taxon>
    </lineage>
</organism>
<dbReference type="InterPro" id="IPR029526">
    <property type="entry name" value="PGBD"/>
</dbReference>
<dbReference type="Pfam" id="PF13843">
    <property type="entry name" value="DDE_Tnp_1_7"/>
    <property type="match status" value="1"/>
</dbReference>
<sequence length="394" mass="44661">MSDVCLFVAISPQTRRNLDCAFSDVAASGTAIGEEQPRAQDIEEMKEDSPIADPCLSNLYTHDKWMNLTYGEDDDGTNSDNDEVYDGRDAFLVLEDDAPPQPELLFDYSLLALEGGHAQLASGQVDKNLLKLMAKTGWNPLVKQTPYHYHMEPYDQRPTTAMQDDYPGLYTGPYGPTTLALNAASTPARAFFFFAQPTLGEDIAAASNDYFLEKMDERVEEHYNKQLARTKKKPRIKPKSQDQIRGELSKIKAITAGELCVFVGLLVARVIAPHKEKIENFWKVTDVGAIPRGCFGQFMVRDRFMHLSRNLHFSSNASERVKLDRAWKLRPVIDALTERFQRGYIPPPTMAFDEAMLPSQSSFNRMRVFMKDKPHRWGTKLFMLCCSTTAYCIR</sequence>
<gene>
    <name evidence="2" type="ORF">Pfra01_000375500</name>
</gene>
<name>A0A9W6U0E8_9STRA</name>